<name>A0A5B7I495_PORTR</name>
<gene>
    <name evidence="2" type="ORF">E2C01_073073</name>
</gene>
<feature type="compositionally biased region" description="Polar residues" evidence="1">
    <location>
        <begin position="14"/>
        <end position="23"/>
    </location>
</feature>
<comment type="caution">
    <text evidence="2">The sequence shown here is derived from an EMBL/GenBank/DDBJ whole genome shotgun (WGS) entry which is preliminary data.</text>
</comment>
<sequence length="94" mass="10099">MAAKLMSLAEKWSLRSQRGGETQQPRRGEETSASAQSRRREAQITHTCASANRLISRGARAPPPLPPPLPGGAAALTEADGLVRRQMPGRERAS</sequence>
<feature type="region of interest" description="Disordered" evidence="1">
    <location>
        <begin position="1"/>
        <end position="94"/>
    </location>
</feature>
<feature type="compositionally biased region" description="Pro residues" evidence="1">
    <location>
        <begin position="61"/>
        <end position="70"/>
    </location>
</feature>
<organism evidence="2 3">
    <name type="scientific">Portunus trituberculatus</name>
    <name type="common">Swimming crab</name>
    <name type="synonym">Neptunus trituberculatus</name>
    <dbReference type="NCBI Taxonomy" id="210409"/>
    <lineage>
        <taxon>Eukaryota</taxon>
        <taxon>Metazoa</taxon>
        <taxon>Ecdysozoa</taxon>
        <taxon>Arthropoda</taxon>
        <taxon>Crustacea</taxon>
        <taxon>Multicrustacea</taxon>
        <taxon>Malacostraca</taxon>
        <taxon>Eumalacostraca</taxon>
        <taxon>Eucarida</taxon>
        <taxon>Decapoda</taxon>
        <taxon>Pleocyemata</taxon>
        <taxon>Brachyura</taxon>
        <taxon>Eubrachyura</taxon>
        <taxon>Portunoidea</taxon>
        <taxon>Portunidae</taxon>
        <taxon>Portuninae</taxon>
        <taxon>Portunus</taxon>
    </lineage>
</organism>
<dbReference type="Proteomes" id="UP000324222">
    <property type="component" value="Unassembled WGS sequence"/>
</dbReference>
<dbReference type="AlphaFoldDB" id="A0A5B7I495"/>
<evidence type="ECO:0000313" key="3">
    <source>
        <dbReference type="Proteomes" id="UP000324222"/>
    </source>
</evidence>
<proteinExistence type="predicted"/>
<reference evidence="2 3" key="1">
    <citation type="submission" date="2019-05" db="EMBL/GenBank/DDBJ databases">
        <title>Another draft genome of Portunus trituberculatus and its Hox gene families provides insights of decapod evolution.</title>
        <authorList>
            <person name="Jeong J.-H."/>
            <person name="Song I."/>
            <person name="Kim S."/>
            <person name="Choi T."/>
            <person name="Kim D."/>
            <person name="Ryu S."/>
            <person name="Kim W."/>
        </authorList>
    </citation>
    <scope>NUCLEOTIDE SEQUENCE [LARGE SCALE GENOMIC DNA]</scope>
    <source>
        <tissue evidence="2">Muscle</tissue>
    </source>
</reference>
<dbReference type="EMBL" id="VSRR010048804">
    <property type="protein sequence ID" value="MPC78582.1"/>
    <property type="molecule type" value="Genomic_DNA"/>
</dbReference>
<protein>
    <submittedName>
        <fullName evidence="2">Uncharacterized protein</fullName>
    </submittedName>
</protein>
<evidence type="ECO:0000313" key="2">
    <source>
        <dbReference type="EMBL" id="MPC78582.1"/>
    </source>
</evidence>
<keyword evidence="3" id="KW-1185">Reference proteome</keyword>
<accession>A0A5B7I495</accession>
<evidence type="ECO:0000256" key="1">
    <source>
        <dbReference type="SAM" id="MobiDB-lite"/>
    </source>
</evidence>